<accession>A0A844FP06</accession>
<feature type="domain" description="Nudix hydrolase" evidence="3">
    <location>
        <begin position="6"/>
        <end position="130"/>
    </location>
</feature>
<name>A0A844FP06_9LACO</name>
<dbReference type="Pfam" id="PF00293">
    <property type="entry name" value="NUDIX"/>
    <property type="match status" value="1"/>
</dbReference>
<dbReference type="InterPro" id="IPR015797">
    <property type="entry name" value="NUDIX_hydrolase-like_dom_sf"/>
</dbReference>
<comment type="cofactor">
    <cofactor evidence="1">
        <name>Mg(2+)</name>
        <dbReference type="ChEBI" id="CHEBI:18420"/>
    </cofactor>
</comment>
<dbReference type="PANTHER" id="PTHR43046">
    <property type="entry name" value="GDP-MANNOSE MANNOSYL HYDROLASE"/>
    <property type="match status" value="1"/>
</dbReference>
<evidence type="ECO:0000313" key="4">
    <source>
        <dbReference type="EMBL" id="MST80364.1"/>
    </source>
</evidence>
<keyword evidence="2" id="KW-0378">Hydrolase</keyword>
<dbReference type="CDD" id="cd18875">
    <property type="entry name" value="NUDIX_Hydrolase"/>
    <property type="match status" value="1"/>
</dbReference>
<evidence type="ECO:0000256" key="2">
    <source>
        <dbReference type="ARBA" id="ARBA00022801"/>
    </source>
</evidence>
<dbReference type="Gene3D" id="3.90.79.10">
    <property type="entry name" value="Nucleoside Triphosphate Pyrophosphohydrolase"/>
    <property type="match status" value="1"/>
</dbReference>
<proteinExistence type="predicted"/>
<reference evidence="4 5" key="1">
    <citation type="submission" date="2019-08" db="EMBL/GenBank/DDBJ databases">
        <title>In-depth cultivation of the pig gut microbiome towards novel bacterial diversity and tailored functional studies.</title>
        <authorList>
            <person name="Wylensek D."/>
            <person name="Hitch T.C.A."/>
            <person name="Clavel T."/>
        </authorList>
    </citation>
    <scope>NUCLEOTIDE SEQUENCE [LARGE SCALE GENOMIC DNA]</scope>
    <source>
        <strain evidence="4 5">WCA-470BD-2E</strain>
    </source>
</reference>
<dbReference type="InterPro" id="IPR000086">
    <property type="entry name" value="NUDIX_hydrolase_dom"/>
</dbReference>
<dbReference type="Proteomes" id="UP000452141">
    <property type="component" value="Unassembled WGS sequence"/>
</dbReference>
<evidence type="ECO:0000313" key="5">
    <source>
        <dbReference type="Proteomes" id="UP000452141"/>
    </source>
</evidence>
<dbReference type="SUPFAM" id="SSF55811">
    <property type="entry name" value="Nudix"/>
    <property type="match status" value="1"/>
</dbReference>
<evidence type="ECO:0000256" key="1">
    <source>
        <dbReference type="ARBA" id="ARBA00001946"/>
    </source>
</evidence>
<evidence type="ECO:0000259" key="3">
    <source>
        <dbReference type="PROSITE" id="PS51462"/>
    </source>
</evidence>
<protein>
    <submittedName>
        <fullName evidence="4">8-oxo-dGTP diphosphatase</fullName>
    </submittedName>
</protein>
<dbReference type="RefSeq" id="WP_009558700.1">
    <property type="nucleotide sequence ID" value="NZ_VUMW01000026.1"/>
</dbReference>
<dbReference type="AlphaFoldDB" id="A0A844FP06"/>
<organism evidence="4 5">
    <name type="scientific">Lactobacillus equicursoris</name>
    <dbReference type="NCBI Taxonomy" id="420645"/>
    <lineage>
        <taxon>Bacteria</taxon>
        <taxon>Bacillati</taxon>
        <taxon>Bacillota</taxon>
        <taxon>Bacilli</taxon>
        <taxon>Lactobacillales</taxon>
        <taxon>Lactobacillaceae</taxon>
        <taxon>Lactobacillus</taxon>
    </lineage>
</organism>
<dbReference type="PANTHER" id="PTHR43046:SF14">
    <property type="entry name" value="MUTT_NUDIX FAMILY PROTEIN"/>
    <property type="match status" value="1"/>
</dbReference>
<comment type="caution">
    <text evidence="4">The sequence shown here is derived from an EMBL/GenBank/DDBJ whole genome shotgun (WGS) entry which is preliminary data.</text>
</comment>
<dbReference type="PROSITE" id="PS51462">
    <property type="entry name" value="NUDIX"/>
    <property type="match status" value="1"/>
</dbReference>
<sequence length="146" mass="17224">MDRTEAVTLTNMCMIVNQDRVLTINREDPVWPGLAFPGGHVEKHESVHDSVVREVKEETNLDIDHPRLVGFKQFFDKQDHRYLVFFYRADHFQGEIKSSREGKLEWVKIADLAKRQLAHNFGQDLKLFLNPDLDEHMLLNKEDFLY</sequence>
<dbReference type="EMBL" id="VUMW01000026">
    <property type="protein sequence ID" value="MST80364.1"/>
    <property type="molecule type" value="Genomic_DNA"/>
</dbReference>
<gene>
    <name evidence="4" type="ORF">FYJ61_07870</name>
</gene>
<dbReference type="GO" id="GO:0016787">
    <property type="term" value="F:hydrolase activity"/>
    <property type="evidence" value="ECO:0007669"/>
    <property type="project" value="UniProtKB-KW"/>
</dbReference>